<dbReference type="RefSeq" id="WP_028872592.1">
    <property type="nucleotide sequence ID" value="NZ_VOSB01000002.1"/>
</dbReference>
<evidence type="ECO:0000256" key="1">
    <source>
        <dbReference type="ARBA" id="ARBA00022603"/>
    </source>
</evidence>
<dbReference type="Pfam" id="PF05175">
    <property type="entry name" value="MTS"/>
    <property type="match status" value="1"/>
</dbReference>
<evidence type="ECO:0000259" key="3">
    <source>
        <dbReference type="Pfam" id="PF05175"/>
    </source>
</evidence>
<dbReference type="EMBL" id="VOSB01000002">
    <property type="protein sequence ID" value="TXE19897.1"/>
    <property type="molecule type" value="Genomic_DNA"/>
</dbReference>
<dbReference type="GO" id="GO:0003676">
    <property type="term" value="F:nucleic acid binding"/>
    <property type="evidence" value="ECO:0007669"/>
    <property type="project" value="InterPro"/>
</dbReference>
<dbReference type="GO" id="GO:0008170">
    <property type="term" value="F:N-methyltransferase activity"/>
    <property type="evidence" value="ECO:0007669"/>
    <property type="project" value="UniProtKB-ARBA"/>
</dbReference>
<dbReference type="GO" id="GO:0032259">
    <property type="term" value="P:methylation"/>
    <property type="evidence" value="ECO:0007669"/>
    <property type="project" value="UniProtKB-KW"/>
</dbReference>
<evidence type="ECO:0000256" key="2">
    <source>
        <dbReference type="ARBA" id="ARBA00022691"/>
    </source>
</evidence>
<dbReference type="SUPFAM" id="SSF53335">
    <property type="entry name" value="S-adenosyl-L-methionine-dependent methyltransferases"/>
    <property type="match status" value="1"/>
</dbReference>
<keyword evidence="2" id="KW-0949">S-adenosyl-L-methionine</keyword>
<reference evidence="4 5" key="1">
    <citation type="submission" date="2019-08" db="EMBL/GenBank/DDBJ databases">
        <title>Genome of Psychroserpens burtonensis ACAM 167.</title>
        <authorList>
            <person name="Bowman J.P."/>
        </authorList>
    </citation>
    <scope>NUCLEOTIDE SEQUENCE [LARGE SCALE GENOMIC DNA]</scope>
    <source>
        <strain evidence="4 5">ACAM 167</strain>
    </source>
</reference>
<dbReference type="CDD" id="cd02440">
    <property type="entry name" value="AdoMet_MTases"/>
    <property type="match status" value="1"/>
</dbReference>
<dbReference type="GO" id="GO:0008757">
    <property type="term" value="F:S-adenosylmethionine-dependent methyltransferase activity"/>
    <property type="evidence" value="ECO:0007669"/>
    <property type="project" value="UniProtKB-ARBA"/>
</dbReference>
<dbReference type="InterPro" id="IPR007848">
    <property type="entry name" value="Small_mtfrase_dom"/>
</dbReference>
<name>A0A5C7BDC8_9FLAO</name>
<evidence type="ECO:0000313" key="5">
    <source>
        <dbReference type="Proteomes" id="UP000321938"/>
    </source>
</evidence>
<keyword evidence="5" id="KW-1185">Reference proteome</keyword>
<dbReference type="InterPro" id="IPR029063">
    <property type="entry name" value="SAM-dependent_MTases_sf"/>
</dbReference>
<dbReference type="AlphaFoldDB" id="A0A5C7BDC8"/>
<evidence type="ECO:0000313" key="4">
    <source>
        <dbReference type="EMBL" id="TXE19897.1"/>
    </source>
</evidence>
<dbReference type="Gene3D" id="3.40.50.150">
    <property type="entry name" value="Vaccinia Virus protein VP39"/>
    <property type="match status" value="1"/>
</dbReference>
<accession>A0A5C7BDC8</accession>
<dbReference type="PROSITE" id="PS00092">
    <property type="entry name" value="N6_MTASE"/>
    <property type="match status" value="1"/>
</dbReference>
<keyword evidence="1 4" id="KW-0489">Methyltransferase</keyword>
<comment type="caution">
    <text evidence="4">The sequence shown here is derived from an EMBL/GenBank/DDBJ whole genome shotgun (WGS) entry which is preliminary data.</text>
</comment>
<gene>
    <name evidence="4" type="ORF">ES692_01160</name>
</gene>
<proteinExistence type="predicted"/>
<dbReference type="InterPro" id="IPR002052">
    <property type="entry name" value="DNA_methylase_N6_adenine_CS"/>
</dbReference>
<organism evidence="4 5">
    <name type="scientific">Psychroserpens burtonensis</name>
    <dbReference type="NCBI Taxonomy" id="49278"/>
    <lineage>
        <taxon>Bacteria</taxon>
        <taxon>Pseudomonadati</taxon>
        <taxon>Bacteroidota</taxon>
        <taxon>Flavobacteriia</taxon>
        <taxon>Flavobacteriales</taxon>
        <taxon>Flavobacteriaceae</taxon>
        <taxon>Psychroserpens</taxon>
    </lineage>
</organism>
<dbReference type="STRING" id="1123037.GCA_000425305_02872"/>
<dbReference type="OrthoDB" id="267914at2"/>
<feature type="domain" description="Methyltransferase small" evidence="3">
    <location>
        <begin position="168"/>
        <end position="300"/>
    </location>
</feature>
<sequence length="355" mass="41310">MITIQDINKPEPIKVDEQLKTFQKGDAVAGTIESLRQGEFILIQTFYSDGISLLAELHKDLKLKLPNSSFKDQQAYRAEYHKLSNLVVLEIVDQKLSPKKSPNIGWLSEFYPDNEHFLLTFPQVQGLNSAWQWHEKGVSLPVLRNKLKPYYGTYFPTRFEHLVLFDNFLKHYKGQKKTVIDVGVGCGVLSMQMVNHQFQKVFATDINPNAIFGLREYMGNTKLSRKIELDCAHLFGKWIKQTELIVFNPPWLPETRELERIDEAIFYDKTLFENFFAEAKKRLLPEGQLVVIFSNLAQITNVTAAHPIETELMNGNRFQLERYFKKPVKPASSKTKRDQHWRALEEVELWVLKHI</sequence>
<dbReference type="Proteomes" id="UP000321938">
    <property type="component" value="Unassembled WGS sequence"/>
</dbReference>
<protein>
    <submittedName>
        <fullName evidence="4">Methyltransferase</fullName>
    </submittedName>
</protein>
<keyword evidence="4" id="KW-0808">Transferase</keyword>